<dbReference type="Gene3D" id="3.30.70.360">
    <property type="match status" value="1"/>
</dbReference>
<dbReference type="PROSITE" id="PS00758">
    <property type="entry name" value="ARGE_DAPE_CPG2_1"/>
    <property type="match status" value="1"/>
</dbReference>
<dbReference type="InterPro" id="IPR002933">
    <property type="entry name" value="Peptidase_M20"/>
</dbReference>
<reference evidence="8" key="2">
    <citation type="submission" date="2020-08" db="EMBL/GenBank/DDBJ databases">
        <title>Draft Genome Sequence of Cumin Blight Pathogen Alternaria burnsii.</title>
        <authorList>
            <person name="Feng Z."/>
        </authorList>
    </citation>
    <scope>NUCLEOTIDE SEQUENCE</scope>
    <source>
        <strain evidence="8">CBS107.38</strain>
    </source>
</reference>
<feature type="domain" description="Peptidase M20 dimerisation" evidence="7">
    <location>
        <begin position="215"/>
        <end position="309"/>
    </location>
</feature>
<dbReference type="RefSeq" id="XP_038791246.1">
    <property type="nucleotide sequence ID" value="XM_038925390.1"/>
</dbReference>
<dbReference type="InterPro" id="IPR050072">
    <property type="entry name" value="Peptidase_M20A"/>
</dbReference>
<evidence type="ECO:0000256" key="5">
    <source>
        <dbReference type="ARBA" id="ARBA00022833"/>
    </source>
</evidence>
<protein>
    <submittedName>
        <fullName evidence="8">Acetyl-lysine deacetylase</fullName>
    </submittedName>
</protein>
<comment type="similarity">
    <text evidence="2">Belongs to the peptidase M20A family.</text>
</comment>
<keyword evidence="4" id="KW-0378">Hydrolase</keyword>
<dbReference type="GO" id="GO:0016787">
    <property type="term" value="F:hydrolase activity"/>
    <property type="evidence" value="ECO:0007669"/>
    <property type="project" value="UniProtKB-KW"/>
</dbReference>
<keyword evidence="6" id="KW-0732">Signal</keyword>
<gene>
    <name evidence="8" type="ORF">GT037_000343</name>
</gene>
<keyword evidence="9" id="KW-1185">Reference proteome</keyword>
<dbReference type="SUPFAM" id="SSF55031">
    <property type="entry name" value="Bacterial exopeptidase dimerisation domain"/>
    <property type="match status" value="1"/>
</dbReference>
<proteinExistence type="inferred from homology"/>
<dbReference type="InterPro" id="IPR001261">
    <property type="entry name" value="ArgE/DapE_CS"/>
</dbReference>
<dbReference type="Proteomes" id="UP000596902">
    <property type="component" value="Unassembled WGS sequence"/>
</dbReference>
<dbReference type="PANTHER" id="PTHR43808:SF8">
    <property type="entry name" value="PEPTIDASE M20 DIMERISATION DOMAIN-CONTAINING PROTEIN"/>
    <property type="match status" value="1"/>
</dbReference>
<name>A0A8H7EJI8_9PLEO</name>
<evidence type="ECO:0000256" key="4">
    <source>
        <dbReference type="ARBA" id="ARBA00022801"/>
    </source>
</evidence>
<dbReference type="Pfam" id="PF01546">
    <property type="entry name" value="Peptidase_M20"/>
    <property type="match status" value="1"/>
</dbReference>
<keyword evidence="3" id="KW-0479">Metal-binding</keyword>
<dbReference type="OrthoDB" id="3064516at2759"/>
<organism evidence="8 9">
    <name type="scientific">Alternaria burnsii</name>
    <dbReference type="NCBI Taxonomy" id="1187904"/>
    <lineage>
        <taxon>Eukaryota</taxon>
        <taxon>Fungi</taxon>
        <taxon>Dikarya</taxon>
        <taxon>Ascomycota</taxon>
        <taxon>Pezizomycotina</taxon>
        <taxon>Dothideomycetes</taxon>
        <taxon>Pleosporomycetidae</taxon>
        <taxon>Pleosporales</taxon>
        <taxon>Pleosporineae</taxon>
        <taxon>Pleosporaceae</taxon>
        <taxon>Alternaria</taxon>
        <taxon>Alternaria sect. Alternaria</taxon>
    </lineage>
</organism>
<dbReference type="CDD" id="cd05652">
    <property type="entry name" value="M20_ArgE_DapE-like_fungal"/>
    <property type="match status" value="1"/>
</dbReference>
<evidence type="ECO:0000259" key="7">
    <source>
        <dbReference type="Pfam" id="PF07687"/>
    </source>
</evidence>
<reference evidence="8" key="1">
    <citation type="submission" date="2020-01" db="EMBL/GenBank/DDBJ databases">
        <authorList>
            <person name="Feng Z.H.Z."/>
        </authorList>
    </citation>
    <scope>NUCLEOTIDE SEQUENCE</scope>
    <source>
        <strain evidence="8">CBS107.38</strain>
    </source>
</reference>
<sequence>MVSTKSLLALVFLRSAIAAPQASVSPSAVSSASSPASSSVTLTAEETDELFSLHEELVNIPSISGDEVEGAEFLSEYLSSLGYYVEEVPVGDTGTFNVFAYPQELKDEGVWPEVLITSHIDTVPPFYPFERREENGTVYHFGRGTVDAKGPVATMIVASHKFFQSRTDTPSLGMLFVVSEETGGAGMKAFAQYASNTTFRAGIFGEPTEGKLASGHKGSLRVDLDVLGKSSHSAYPWLGVSAINYLTEAIVALNMLEPALPRSELLGATTLNAGVISGGVAGNVVPEHANASIVVRIARSEDDAVEVVQDMMAGMLSPIVARAKAANATFDVRFSNTTYPAPILDTDVEGLEVAPVFYGTDIPSLPQVEKRYLFGTGTIEVAHTPDEMLSQDELVQAAEAYGMILETLFSE</sequence>
<dbReference type="InterPro" id="IPR036264">
    <property type="entry name" value="Bact_exopeptidase_dim_dom"/>
</dbReference>
<evidence type="ECO:0000313" key="8">
    <source>
        <dbReference type="EMBL" id="KAF7681367.1"/>
    </source>
</evidence>
<dbReference type="GeneID" id="62198568"/>
<evidence type="ECO:0000256" key="1">
    <source>
        <dbReference type="ARBA" id="ARBA00001947"/>
    </source>
</evidence>
<accession>A0A8H7EJI8</accession>
<evidence type="ECO:0000256" key="3">
    <source>
        <dbReference type="ARBA" id="ARBA00022723"/>
    </source>
</evidence>
<feature type="chain" id="PRO_5034456949" evidence="6">
    <location>
        <begin position="19"/>
        <end position="411"/>
    </location>
</feature>
<dbReference type="GO" id="GO:0046872">
    <property type="term" value="F:metal ion binding"/>
    <property type="evidence" value="ECO:0007669"/>
    <property type="project" value="UniProtKB-KW"/>
</dbReference>
<dbReference type="Gene3D" id="3.40.630.10">
    <property type="entry name" value="Zn peptidases"/>
    <property type="match status" value="1"/>
</dbReference>
<comment type="cofactor">
    <cofactor evidence="1">
        <name>Zn(2+)</name>
        <dbReference type="ChEBI" id="CHEBI:29105"/>
    </cofactor>
</comment>
<dbReference type="AlphaFoldDB" id="A0A8H7EJI8"/>
<evidence type="ECO:0000256" key="2">
    <source>
        <dbReference type="ARBA" id="ARBA00006247"/>
    </source>
</evidence>
<dbReference type="Pfam" id="PF07687">
    <property type="entry name" value="M20_dimer"/>
    <property type="match status" value="1"/>
</dbReference>
<comment type="caution">
    <text evidence="8">The sequence shown here is derived from an EMBL/GenBank/DDBJ whole genome shotgun (WGS) entry which is preliminary data.</text>
</comment>
<dbReference type="SUPFAM" id="SSF53187">
    <property type="entry name" value="Zn-dependent exopeptidases"/>
    <property type="match status" value="1"/>
</dbReference>
<feature type="signal peptide" evidence="6">
    <location>
        <begin position="1"/>
        <end position="18"/>
    </location>
</feature>
<keyword evidence="5" id="KW-0862">Zinc</keyword>
<evidence type="ECO:0000313" key="9">
    <source>
        <dbReference type="Proteomes" id="UP000596902"/>
    </source>
</evidence>
<evidence type="ECO:0000256" key="6">
    <source>
        <dbReference type="SAM" id="SignalP"/>
    </source>
</evidence>
<dbReference type="EMBL" id="JAAABM010000001">
    <property type="protein sequence ID" value="KAF7681367.1"/>
    <property type="molecule type" value="Genomic_DNA"/>
</dbReference>
<dbReference type="PANTHER" id="PTHR43808">
    <property type="entry name" value="ACETYLORNITHINE DEACETYLASE"/>
    <property type="match status" value="1"/>
</dbReference>
<dbReference type="InterPro" id="IPR011650">
    <property type="entry name" value="Peptidase_M20_dimer"/>
</dbReference>